<evidence type="ECO:0000313" key="1">
    <source>
        <dbReference type="EMBL" id="MFC7296098.1"/>
    </source>
</evidence>
<evidence type="ECO:0008006" key="3">
    <source>
        <dbReference type="Google" id="ProtNLM"/>
    </source>
</evidence>
<evidence type="ECO:0000313" key="2">
    <source>
        <dbReference type="Proteomes" id="UP001596506"/>
    </source>
</evidence>
<sequence length="256" mass="27749">MALVSETRGYKGRGRFILRPLGGGRPFELGNVTGFSESIEIDRQARQDYTTAAGGELDVNENVSTFTFEATCNDITPKNLAAAFLANSELLGDQAITGETVSVWSGTRVGFKYLPDPDQTVTVETTDGSPVTLVEGTDYDRTPHGIRIKDAPTNITFATLDEELQVTVSYNRNPQYLIQALAAAQQTYELRWEGLNAVDGGNPMSATYFRVKLSPTSGFQRHGGDDFAELALSGTVLADETRTGAGLSRFVEMAMI</sequence>
<dbReference type="Proteomes" id="UP001596506">
    <property type="component" value="Unassembled WGS sequence"/>
</dbReference>
<comment type="caution">
    <text evidence="1">The sequence shown here is derived from an EMBL/GenBank/DDBJ whole genome shotgun (WGS) entry which is preliminary data.</text>
</comment>
<organism evidence="1 2">
    <name type="scientific">Marinobacter aromaticivorans</name>
    <dbReference type="NCBI Taxonomy" id="1494078"/>
    <lineage>
        <taxon>Bacteria</taxon>
        <taxon>Pseudomonadati</taxon>
        <taxon>Pseudomonadota</taxon>
        <taxon>Gammaproteobacteria</taxon>
        <taxon>Pseudomonadales</taxon>
        <taxon>Marinobacteraceae</taxon>
        <taxon>Marinobacter</taxon>
    </lineage>
</organism>
<reference evidence="2" key="1">
    <citation type="journal article" date="2019" name="Int. J. Syst. Evol. Microbiol.">
        <title>The Global Catalogue of Microorganisms (GCM) 10K type strain sequencing project: providing services to taxonomists for standard genome sequencing and annotation.</title>
        <authorList>
            <consortium name="The Broad Institute Genomics Platform"/>
            <consortium name="The Broad Institute Genome Sequencing Center for Infectious Disease"/>
            <person name="Wu L."/>
            <person name="Ma J."/>
        </authorList>
    </citation>
    <scope>NUCLEOTIDE SEQUENCE [LARGE SCALE GENOMIC DNA]</scope>
    <source>
        <strain evidence="2">CCUG 60559</strain>
    </source>
</reference>
<protein>
    <recommendedName>
        <fullName evidence="3">Major tail protein</fullName>
    </recommendedName>
</protein>
<accession>A0ABW2IYU9</accession>
<proteinExistence type="predicted"/>
<gene>
    <name evidence="1" type="ORF">ACFQQA_15350</name>
</gene>
<dbReference type="RefSeq" id="WP_100689447.1">
    <property type="nucleotide sequence ID" value="NZ_JBHTBD010000007.1"/>
</dbReference>
<keyword evidence="2" id="KW-1185">Reference proteome</keyword>
<dbReference type="EMBL" id="JBHTBD010000007">
    <property type="protein sequence ID" value="MFC7296098.1"/>
    <property type="molecule type" value="Genomic_DNA"/>
</dbReference>
<name>A0ABW2IYU9_9GAMM</name>